<gene>
    <name evidence="2" type="ORF">L596_024009</name>
</gene>
<name>A0A4U5MFE9_STECR</name>
<feature type="signal peptide" evidence="1">
    <location>
        <begin position="1"/>
        <end position="18"/>
    </location>
</feature>
<reference evidence="2 3" key="1">
    <citation type="journal article" date="2015" name="Genome Biol.">
        <title>Comparative genomics of Steinernema reveals deeply conserved gene regulatory networks.</title>
        <authorList>
            <person name="Dillman A.R."/>
            <person name="Macchietto M."/>
            <person name="Porter C.F."/>
            <person name="Rogers A."/>
            <person name="Williams B."/>
            <person name="Antoshechkin I."/>
            <person name="Lee M.M."/>
            <person name="Goodwin Z."/>
            <person name="Lu X."/>
            <person name="Lewis E.E."/>
            <person name="Goodrich-Blair H."/>
            <person name="Stock S.P."/>
            <person name="Adams B.J."/>
            <person name="Sternberg P.W."/>
            <person name="Mortazavi A."/>
        </authorList>
    </citation>
    <scope>NUCLEOTIDE SEQUENCE [LARGE SCALE GENOMIC DNA]</scope>
    <source>
        <strain evidence="2 3">ALL</strain>
    </source>
</reference>
<dbReference type="Proteomes" id="UP000298663">
    <property type="component" value="Unassembled WGS sequence"/>
</dbReference>
<keyword evidence="1" id="KW-0732">Signal</keyword>
<reference evidence="2 3" key="2">
    <citation type="journal article" date="2019" name="G3 (Bethesda)">
        <title>Hybrid Assembly of the Genome of the Entomopathogenic Nematode Steinernema carpocapsae Identifies the X-Chromosome.</title>
        <authorList>
            <person name="Serra L."/>
            <person name="Macchietto M."/>
            <person name="Macias-Munoz A."/>
            <person name="McGill C.J."/>
            <person name="Rodriguez I.M."/>
            <person name="Rodriguez B."/>
            <person name="Murad R."/>
            <person name="Mortazavi A."/>
        </authorList>
    </citation>
    <scope>NUCLEOTIDE SEQUENCE [LARGE SCALE GENOMIC DNA]</scope>
    <source>
        <strain evidence="2 3">ALL</strain>
    </source>
</reference>
<evidence type="ECO:0000313" key="2">
    <source>
        <dbReference type="EMBL" id="TKR67939.1"/>
    </source>
</evidence>
<sequence>MLVLAIFLLLTICPFVSSILCNELTTDGTTIVKGVDCNTRAHKGDPPEANKFCMMSTNLANKADVDVECDVTFWNPASQEKSVFRCHKAGHSTVKFQGVEYDLYCCATDNCNGAVGLKMTALFGLLMLIFGVTQI</sequence>
<evidence type="ECO:0000313" key="3">
    <source>
        <dbReference type="Proteomes" id="UP000298663"/>
    </source>
</evidence>
<protein>
    <recommendedName>
        <fullName evidence="4">UPAR/Ly6 domain-containing protein</fullName>
    </recommendedName>
</protein>
<comment type="caution">
    <text evidence="2">The sequence shown here is derived from an EMBL/GenBank/DDBJ whole genome shotgun (WGS) entry which is preliminary data.</text>
</comment>
<dbReference type="AlphaFoldDB" id="A0A4U5MFE9"/>
<accession>A0A4U5MFE9</accession>
<proteinExistence type="predicted"/>
<feature type="chain" id="PRO_5020856352" description="UPAR/Ly6 domain-containing protein" evidence="1">
    <location>
        <begin position="19"/>
        <end position="135"/>
    </location>
</feature>
<evidence type="ECO:0008006" key="4">
    <source>
        <dbReference type="Google" id="ProtNLM"/>
    </source>
</evidence>
<organism evidence="2 3">
    <name type="scientific">Steinernema carpocapsae</name>
    <name type="common">Entomopathogenic nematode</name>
    <dbReference type="NCBI Taxonomy" id="34508"/>
    <lineage>
        <taxon>Eukaryota</taxon>
        <taxon>Metazoa</taxon>
        <taxon>Ecdysozoa</taxon>
        <taxon>Nematoda</taxon>
        <taxon>Chromadorea</taxon>
        <taxon>Rhabditida</taxon>
        <taxon>Tylenchina</taxon>
        <taxon>Panagrolaimomorpha</taxon>
        <taxon>Strongyloidoidea</taxon>
        <taxon>Steinernematidae</taxon>
        <taxon>Steinernema</taxon>
    </lineage>
</organism>
<evidence type="ECO:0000256" key="1">
    <source>
        <dbReference type="SAM" id="SignalP"/>
    </source>
</evidence>
<keyword evidence="3" id="KW-1185">Reference proteome</keyword>
<dbReference type="EMBL" id="AZBU02000008">
    <property type="protein sequence ID" value="TKR67939.1"/>
    <property type="molecule type" value="Genomic_DNA"/>
</dbReference>